<dbReference type="PRINTS" id="PR00313">
    <property type="entry name" value="CABNDNGRPT"/>
</dbReference>
<dbReference type="GO" id="GO:0005509">
    <property type="term" value="F:calcium ion binding"/>
    <property type="evidence" value="ECO:0007669"/>
    <property type="project" value="InterPro"/>
</dbReference>
<accession>A0A0B8QPS6</accession>
<reference evidence="2 3" key="1">
    <citation type="submission" date="2015-01" db="EMBL/GenBank/DDBJ databases">
        <title>Vibrio sp. C94 JCM 19241 whole genome shotgun sequence.</title>
        <authorList>
            <person name="Sawabe T."/>
            <person name="Meirelles P."/>
            <person name="Feng G."/>
            <person name="Sayaka M."/>
            <person name="Hattori M."/>
            <person name="Ohkuma M."/>
        </authorList>
    </citation>
    <scope>NUCLEOTIDE SEQUENCE [LARGE SCALE GENOMIC DNA]</scope>
    <source>
        <strain evidence="3">JCM 19241</strain>
    </source>
</reference>
<dbReference type="Gene3D" id="2.150.10.10">
    <property type="entry name" value="Serralysin-like metalloprotease, C-terminal"/>
    <property type="match status" value="1"/>
</dbReference>
<dbReference type="STRING" id="1481914.JCM19241_3911"/>
<dbReference type="GO" id="GO:0004035">
    <property type="term" value="F:alkaline phosphatase activity"/>
    <property type="evidence" value="ECO:0007669"/>
    <property type="project" value="UniProtKB-EC"/>
</dbReference>
<evidence type="ECO:0000313" key="2">
    <source>
        <dbReference type="EMBL" id="GAM76374.1"/>
    </source>
</evidence>
<evidence type="ECO:0000256" key="1">
    <source>
        <dbReference type="ARBA" id="ARBA00022837"/>
    </source>
</evidence>
<keyword evidence="2" id="KW-0378">Hydrolase</keyword>
<comment type="caution">
    <text evidence="2">The sequence shown here is derived from an EMBL/GenBank/DDBJ whole genome shotgun (WGS) entry which is preliminary data.</text>
</comment>
<dbReference type="Pfam" id="PF00353">
    <property type="entry name" value="HemolysinCabind"/>
    <property type="match status" value="1"/>
</dbReference>
<sequence length="419" mass="43721">MLLSADPLAALVADSNDVTLQVVEKAPNEQYIQLIDNNDSSVLGEREIESIGAASVITVTGTDGDDTFTVDQSFLDLGEQNFIVQFDGGEGSDTVAVGSDVTTSNWQINGDNEGNLGDNGTVEFLNTEAIEATQSDDSIHVLAAINSSYNWEITSEGEGNLSTLENLNDGGLLDSVSATSITFKGFDELGGSGSDYLDYSQYSEGISVDLENEAVTGFDSVTGMATVIGSDYADTFIGDTNHNLFVVGFGDSVDGFGGFDTVLFKESGSGGVDIKLALDSDNDGIDYVYQGGSWDGSTFTETQDQTVTIVDVALLAAEGGSGDNYFDFSASELDVHLIGGDGADELIGGIGDDVFIGGAGSDSIDGGDGSDEVIAVRAADFVMDGNAIKVNDDETDTLTNMEVVYLKAQANEDDVDGYT</sequence>
<dbReference type="InterPro" id="IPR001343">
    <property type="entry name" value="Hemolysn_Ca-bd"/>
</dbReference>
<dbReference type="Proteomes" id="UP000031666">
    <property type="component" value="Unassembled WGS sequence"/>
</dbReference>
<organism evidence="2 3">
    <name type="scientific">Vibrio ishigakensis</name>
    <dbReference type="NCBI Taxonomy" id="1481914"/>
    <lineage>
        <taxon>Bacteria</taxon>
        <taxon>Pseudomonadati</taxon>
        <taxon>Pseudomonadota</taxon>
        <taxon>Gammaproteobacteria</taxon>
        <taxon>Vibrionales</taxon>
        <taxon>Vibrionaceae</taxon>
        <taxon>Vibrio</taxon>
    </lineage>
</organism>
<reference evidence="2 3" key="2">
    <citation type="submission" date="2015-01" db="EMBL/GenBank/DDBJ databases">
        <authorList>
            <consortium name="NBRP consortium"/>
            <person name="Sawabe T."/>
            <person name="Meirelles P."/>
            <person name="Feng G."/>
            <person name="Sayaka M."/>
            <person name="Hattori M."/>
            <person name="Ohkuma M."/>
        </authorList>
    </citation>
    <scope>NUCLEOTIDE SEQUENCE [LARGE SCALE GENOMIC DNA]</scope>
    <source>
        <strain evidence="3">JCM 19241</strain>
    </source>
</reference>
<protein>
    <submittedName>
        <fullName evidence="2">Alkaline phosphatase</fullName>
        <ecNumber evidence="2">3.1.3.1</ecNumber>
    </submittedName>
</protein>
<keyword evidence="1" id="KW-0106">Calcium</keyword>
<name>A0A0B8QPS6_9VIBR</name>
<dbReference type="InterPro" id="IPR011049">
    <property type="entry name" value="Serralysin-like_metalloprot_C"/>
</dbReference>
<proteinExistence type="predicted"/>
<gene>
    <name evidence="2" type="ORF">JCM19241_3911</name>
</gene>
<dbReference type="AlphaFoldDB" id="A0A0B8QPS6"/>
<evidence type="ECO:0000313" key="3">
    <source>
        <dbReference type="Proteomes" id="UP000031666"/>
    </source>
</evidence>
<dbReference type="EC" id="3.1.3.1" evidence="2"/>
<dbReference type="SUPFAM" id="SSF51120">
    <property type="entry name" value="beta-Roll"/>
    <property type="match status" value="1"/>
</dbReference>
<dbReference type="EMBL" id="BBSC01000006">
    <property type="protein sequence ID" value="GAM76374.1"/>
    <property type="molecule type" value="Genomic_DNA"/>
</dbReference>